<keyword evidence="2" id="KW-1133">Transmembrane helix</keyword>
<evidence type="ECO:0000256" key="2">
    <source>
        <dbReference type="SAM" id="Phobius"/>
    </source>
</evidence>
<keyword evidence="2" id="KW-0812">Transmembrane</keyword>
<feature type="region of interest" description="Disordered" evidence="1">
    <location>
        <begin position="177"/>
        <end position="196"/>
    </location>
</feature>
<organism evidence="3 4">
    <name type="scientific">Candidatus Aquitaenariimonas noxiae</name>
    <dbReference type="NCBI Taxonomy" id="1974741"/>
    <lineage>
        <taxon>Bacteria</taxon>
        <taxon>Pseudomonadati</taxon>
        <taxon>Candidatus Omnitrophota</taxon>
        <taxon>Candidatus Aquitaenariimonas</taxon>
    </lineage>
</organism>
<accession>A0A2J0L2N7</accession>
<keyword evidence="2" id="KW-0472">Membrane</keyword>
<feature type="transmembrane region" description="Helical" evidence="2">
    <location>
        <begin position="295"/>
        <end position="314"/>
    </location>
</feature>
<feature type="transmembrane region" description="Helical" evidence="2">
    <location>
        <begin position="234"/>
        <end position="252"/>
    </location>
</feature>
<proteinExistence type="predicted"/>
<evidence type="ECO:0008006" key="5">
    <source>
        <dbReference type="Google" id="ProtNLM"/>
    </source>
</evidence>
<evidence type="ECO:0000313" key="3">
    <source>
        <dbReference type="EMBL" id="PIU40767.1"/>
    </source>
</evidence>
<comment type="caution">
    <text evidence="3">The sequence shown here is derived from an EMBL/GenBank/DDBJ whole genome shotgun (WGS) entry which is preliminary data.</text>
</comment>
<reference evidence="3 4" key="1">
    <citation type="submission" date="2017-09" db="EMBL/GenBank/DDBJ databases">
        <title>Depth-based differentiation of microbial function through sediment-hosted aquifers and enrichment of novel symbionts in the deep terrestrial subsurface.</title>
        <authorList>
            <person name="Probst A.J."/>
            <person name="Ladd B."/>
            <person name="Jarett J.K."/>
            <person name="Geller-Mcgrath D.E."/>
            <person name="Sieber C.M."/>
            <person name="Emerson J.B."/>
            <person name="Anantharaman K."/>
            <person name="Thomas B.C."/>
            <person name="Malmstrom R."/>
            <person name="Stieglmeier M."/>
            <person name="Klingl A."/>
            <person name="Woyke T."/>
            <person name="Ryan C.M."/>
            <person name="Banfield J.F."/>
        </authorList>
    </citation>
    <scope>NUCLEOTIDE SEQUENCE [LARGE SCALE GENOMIC DNA]</scope>
    <source>
        <strain evidence="3">CG07_land_8_20_14_0_80_42_15</strain>
    </source>
</reference>
<dbReference type="Proteomes" id="UP000230052">
    <property type="component" value="Unassembled WGS sequence"/>
</dbReference>
<evidence type="ECO:0000313" key="4">
    <source>
        <dbReference type="Proteomes" id="UP000230052"/>
    </source>
</evidence>
<evidence type="ECO:0000256" key="1">
    <source>
        <dbReference type="SAM" id="MobiDB-lite"/>
    </source>
</evidence>
<sequence length="319" mass="36769">MDLKSVKYSSGIKEPYVEFKITAGPKKGYITRRFGKILNCPTCKEKFFARNEQIKRGIGKFCSVSCAKVFNKQARRKEEVSSRESKDVKGRLVYFGDDGRVYTEKKDKSSKVFRYYGELRKCAACGEDFFADFAQIKLNRAKFCSRSCVNSGKTLPLRKDSPAYAIKEDKREKYRMSPIPERYEDDREKKKEESDRIESRDKPIGALVFGIVLIYVGIYYFIKTLRIPNALDMQLKGYVLAVVNIILGYCILRMKPFTIKLLYAYLIIVTLSVIGANYVAYFVDPAFRGAVMSKGFINGFIFSFVPYLFILTYLTKLKE</sequence>
<dbReference type="AlphaFoldDB" id="A0A2J0L2N7"/>
<name>A0A2J0L2N7_9BACT</name>
<protein>
    <recommendedName>
        <fullName evidence="5">TRASH domain-containing protein</fullName>
    </recommendedName>
</protein>
<feature type="transmembrane region" description="Helical" evidence="2">
    <location>
        <begin position="264"/>
        <end position="283"/>
    </location>
</feature>
<feature type="transmembrane region" description="Helical" evidence="2">
    <location>
        <begin position="204"/>
        <end position="222"/>
    </location>
</feature>
<gene>
    <name evidence="3" type="ORF">COS99_08885</name>
</gene>
<dbReference type="EMBL" id="PEWV01000080">
    <property type="protein sequence ID" value="PIU40767.1"/>
    <property type="molecule type" value="Genomic_DNA"/>
</dbReference>